<dbReference type="SUPFAM" id="SSF52218">
    <property type="entry name" value="Flavoproteins"/>
    <property type="match status" value="1"/>
</dbReference>
<dbReference type="GO" id="GO:0016020">
    <property type="term" value="C:membrane"/>
    <property type="evidence" value="ECO:0007669"/>
    <property type="project" value="TreeGrafter"/>
</dbReference>
<dbReference type="GO" id="GO:0003955">
    <property type="term" value="F:NAD(P)H dehydrogenase (quinone) activity"/>
    <property type="evidence" value="ECO:0007669"/>
    <property type="project" value="TreeGrafter"/>
</dbReference>
<evidence type="ECO:0000313" key="4">
    <source>
        <dbReference type="Proteomes" id="UP000509458"/>
    </source>
</evidence>
<dbReference type="Pfam" id="PF03358">
    <property type="entry name" value="FMN_red"/>
    <property type="match status" value="1"/>
</dbReference>
<evidence type="ECO:0000256" key="1">
    <source>
        <dbReference type="ARBA" id="ARBA00022643"/>
    </source>
</evidence>
<dbReference type="EC" id="1.6.5.6" evidence="3"/>
<sequence>MLNIGLVYFTNTDVTGQLMLAVITELEAYGCQLIIHKIEGNQIIDGRFQNPDLFSQLHKCHAIVFGSPTYMGSVSAQFKAFADATSDFWAEQKWAGKLAAGVTSGTGLNGDQSSSLAYMQVLASQHGMLWVNLDATYHDTAKGVNRLGCHSGVTAQSLDGSVNEIDLKTATYLARKVIDYAEKFNNEI</sequence>
<feature type="domain" description="NADPH-dependent FMN reductase-like" evidence="2">
    <location>
        <begin position="52"/>
        <end position="132"/>
    </location>
</feature>
<protein>
    <submittedName>
        <fullName evidence="3">1,4-benzoquinone reductase, family AA6</fullName>
        <ecNumber evidence="3">1.6.5.6</ecNumber>
    </submittedName>
</protein>
<organism evidence="3 4">
    <name type="scientific">Alteromonas macleodii</name>
    <name type="common">Pseudoalteromonas macleodii</name>
    <dbReference type="NCBI Taxonomy" id="28108"/>
    <lineage>
        <taxon>Bacteria</taxon>
        <taxon>Pseudomonadati</taxon>
        <taxon>Pseudomonadota</taxon>
        <taxon>Gammaproteobacteria</taxon>
        <taxon>Alteromonadales</taxon>
        <taxon>Alteromonadaceae</taxon>
        <taxon>Alteromonas/Salinimonas group</taxon>
        <taxon>Alteromonas</taxon>
    </lineage>
</organism>
<dbReference type="RefSeq" id="WP_179983602.1">
    <property type="nucleotide sequence ID" value="NZ_LR812090.1"/>
</dbReference>
<accession>A0A6T9Y0I0</accession>
<keyword evidence="1" id="KW-0288">FMN</keyword>
<keyword evidence="3" id="KW-0560">Oxidoreductase</keyword>
<dbReference type="EMBL" id="LR812090">
    <property type="protein sequence ID" value="CAB9494202.1"/>
    <property type="molecule type" value="Genomic_DNA"/>
</dbReference>
<evidence type="ECO:0000259" key="2">
    <source>
        <dbReference type="Pfam" id="PF03358"/>
    </source>
</evidence>
<dbReference type="PANTHER" id="PTHR30546:SF23">
    <property type="entry name" value="FLAVOPROTEIN-LIKE PROTEIN YCP4-RELATED"/>
    <property type="match status" value="1"/>
</dbReference>
<dbReference type="AlphaFoldDB" id="A0A6T9Y0I0"/>
<dbReference type="GO" id="GO:0018541">
    <property type="term" value="F:p-benzoquinone reductase (NADPH) activity"/>
    <property type="evidence" value="ECO:0007669"/>
    <property type="project" value="UniProtKB-EC"/>
</dbReference>
<proteinExistence type="predicted"/>
<dbReference type="Proteomes" id="UP000509458">
    <property type="component" value="Chromosome"/>
</dbReference>
<gene>
    <name evidence="3" type="ORF">ALFOR1_31163</name>
</gene>
<dbReference type="Gene3D" id="3.40.50.360">
    <property type="match status" value="1"/>
</dbReference>
<dbReference type="InterPro" id="IPR029039">
    <property type="entry name" value="Flavoprotein-like_sf"/>
</dbReference>
<dbReference type="PANTHER" id="PTHR30546">
    <property type="entry name" value="FLAVODOXIN-RELATED PROTEIN WRBA-RELATED"/>
    <property type="match status" value="1"/>
</dbReference>
<keyword evidence="1" id="KW-0285">Flavoprotein</keyword>
<evidence type="ECO:0000313" key="3">
    <source>
        <dbReference type="EMBL" id="CAB9494202.1"/>
    </source>
</evidence>
<reference evidence="3 4" key="1">
    <citation type="submission" date="2020-06" db="EMBL/GenBank/DDBJ databases">
        <authorList>
            <person name="Duchaud E."/>
        </authorList>
    </citation>
    <scope>NUCLEOTIDE SEQUENCE [LARGE SCALE GENOMIC DNA]</scope>
    <source>
        <strain evidence="3">Alteromonas fortis</strain>
    </source>
</reference>
<dbReference type="InterPro" id="IPR005025">
    <property type="entry name" value="FMN_Rdtase-like_dom"/>
</dbReference>
<name>A0A6T9Y0I0_ALTMA</name>